<protein>
    <recommendedName>
        <fullName evidence="1">Ysc84 actin-binding domain-containing protein</fullName>
    </recommendedName>
</protein>
<feature type="non-terminal residue" evidence="2">
    <location>
        <position position="1"/>
    </location>
</feature>
<dbReference type="Proteomes" id="UP000053611">
    <property type="component" value="Unassembled WGS sequence"/>
</dbReference>
<organism evidence="2 3">
    <name type="scientific">Cutaneotrichosporon oleaginosum</name>
    <dbReference type="NCBI Taxonomy" id="879819"/>
    <lineage>
        <taxon>Eukaryota</taxon>
        <taxon>Fungi</taxon>
        <taxon>Dikarya</taxon>
        <taxon>Basidiomycota</taxon>
        <taxon>Agaricomycotina</taxon>
        <taxon>Tremellomycetes</taxon>
        <taxon>Trichosporonales</taxon>
        <taxon>Trichosporonaceae</taxon>
        <taxon>Cutaneotrichosporon</taxon>
    </lineage>
</organism>
<feature type="domain" description="Ysc84 actin-binding" evidence="1">
    <location>
        <begin position="127"/>
        <end position="252"/>
    </location>
</feature>
<evidence type="ECO:0000259" key="1">
    <source>
        <dbReference type="Pfam" id="PF04366"/>
    </source>
</evidence>
<evidence type="ECO:0000313" key="2">
    <source>
        <dbReference type="EMBL" id="KLT40126.1"/>
    </source>
</evidence>
<evidence type="ECO:0000313" key="3">
    <source>
        <dbReference type="Proteomes" id="UP000053611"/>
    </source>
</evidence>
<accession>A0A0J0XGD5</accession>
<dbReference type="InterPro" id="IPR051702">
    <property type="entry name" value="SH3_domain_YSC84-like"/>
</dbReference>
<name>A0A0J0XGD5_9TREE</name>
<dbReference type="STRING" id="879819.A0A0J0XGD5"/>
<reference evidence="2 3" key="1">
    <citation type="submission" date="2015-03" db="EMBL/GenBank/DDBJ databases">
        <title>Genomics and transcriptomics of the oil-accumulating basidiomycete yeast T. oleaginosus allow insights into substrate utilization and the diverse evolutionary trajectories of mating systems in fungi.</title>
        <authorList>
            <consortium name="DOE Joint Genome Institute"/>
            <person name="Kourist R."/>
            <person name="Kracht O."/>
            <person name="Bracharz F."/>
            <person name="Lipzen A."/>
            <person name="Nolan M."/>
            <person name="Ohm R."/>
            <person name="Grigoriev I."/>
            <person name="Sun S."/>
            <person name="Heitman J."/>
            <person name="Bruck T."/>
            <person name="Nowrousian M."/>
        </authorList>
    </citation>
    <scope>NUCLEOTIDE SEQUENCE [LARGE SCALE GENOMIC DNA]</scope>
    <source>
        <strain evidence="2 3">IBC0246</strain>
    </source>
</reference>
<dbReference type="AlphaFoldDB" id="A0A0J0XGD5"/>
<gene>
    <name evidence="2" type="ORF">CC85DRAFT_230605</name>
</gene>
<dbReference type="PANTHER" id="PTHR15629">
    <property type="entry name" value="SH3YL1 PROTEIN"/>
    <property type="match status" value="1"/>
</dbReference>
<dbReference type="OrthoDB" id="10255128at2759"/>
<dbReference type="InterPro" id="IPR007461">
    <property type="entry name" value="Ysc84_actin-binding"/>
</dbReference>
<dbReference type="GeneID" id="28980649"/>
<dbReference type="GO" id="GO:0035091">
    <property type="term" value="F:phosphatidylinositol binding"/>
    <property type="evidence" value="ECO:0007669"/>
    <property type="project" value="TreeGrafter"/>
</dbReference>
<dbReference type="Pfam" id="PF04366">
    <property type="entry name" value="Ysc84"/>
    <property type="match status" value="1"/>
</dbReference>
<sequence>KALHLSDELGGKLNEFTANKWGIESFWPTSGDFPRELEKAARILKAFTRILTLVPDADPAGPSPEAKGSTAALRIPPSLIAHARGLAIYSCFRTGWAPVGGGMGSGVVVARLADGSWSAPAAICPTAVGAGMQIGLDVYNAVLVIRSEKALAQFGGHRVALGGEISVAAGPYGGGKGVDKGLSLDTGPEVYAYMHSRGAYFGLEVVGTVFVSRADENAAMYHWPGIKASDILGGKVPVPAEASSLMQTLRAAETGVAQ</sequence>
<dbReference type="EMBL" id="KQ087241">
    <property type="protein sequence ID" value="KLT40126.1"/>
    <property type="molecule type" value="Genomic_DNA"/>
</dbReference>
<dbReference type="PANTHER" id="PTHR15629:SF40">
    <property type="entry name" value="YSC84 ACTIN-BINDING DOMAIN-CONTAINING PROTEIN"/>
    <property type="match status" value="1"/>
</dbReference>
<feature type="non-terminal residue" evidence="2">
    <location>
        <position position="258"/>
    </location>
</feature>
<keyword evidence="3" id="KW-1185">Reference proteome</keyword>
<dbReference type="CDD" id="cd11524">
    <property type="entry name" value="SYLF"/>
    <property type="match status" value="1"/>
</dbReference>
<proteinExistence type="predicted"/>